<dbReference type="OrthoDB" id="2162761at2759"/>
<dbReference type="Gene3D" id="4.10.240.10">
    <property type="entry name" value="Zn(2)-C6 fungal-type DNA-binding domain"/>
    <property type="match status" value="1"/>
</dbReference>
<evidence type="ECO:0000256" key="4">
    <source>
        <dbReference type="ARBA" id="ARBA00023015"/>
    </source>
</evidence>
<dbReference type="CDD" id="cd00067">
    <property type="entry name" value="GAL4"/>
    <property type="match status" value="1"/>
</dbReference>
<feature type="compositionally biased region" description="Basic and acidic residues" evidence="8">
    <location>
        <begin position="81"/>
        <end position="90"/>
    </location>
</feature>
<dbReference type="Proteomes" id="UP000054321">
    <property type="component" value="Unassembled WGS sequence"/>
</dbReference>
<evidence type="ECO:0000256" key="1">
    <source>
        <dbReference type="ARBA" id="ARBA00004123"/>
    </source>
</evidence>
<reference evidence="10 11" key="1">
    <citation type="submission" date="2014-04" db="EMBL/GenBank/DDBJ databases">
        <authorList>
            <consortium name="DOE Joint Genome Institute"/>
            <person name="Kuo A."/>
            <person name="Martino E."/>
            <person name="Perotto S."/>
            <person name="Kohler A."/>
            <person name="Nagy L.G."/>
            <person name="Floudas D."/>
            <person name="Copeland A."/>
            <person name="Barry K.W."/>
            <person name="Cichocki N."/>
            <person name="Veneault-Fourrey C."/>
            <person name="LaButti K."/>
            <person name="Lindquist E.A."/>
            <person name="Lipzen A."/>
            <person name="Lundell T."/>
            <person name="Morin E."/>
            <person name="Murat C."/>
            <person name="Sun H."/>
            <person name="Tunlid A."/>
            <person name="Henrissat B."/>
            <person name="Grigoriev I.V."/>
            <person name="Hibbett D.S."/>
            <person name="Martin F."/>
            <person name="Nordberg H.P."/>
            <person name="Cantor M.N."/>
            <person name="Hua S.X."/>
        </authorList>
    </citation>
    <scope>NUCLEOTIDE SEQUENCE [LARGE SCALE GENOMIC DNA]</scope>
    <source>
        <strain evidence="10 11">Zn</strain>
    </source>
</reference>
<reference evidence="11" key="2">
    <citation type="submission" date="2015-01" db="EMBL/GenBank/DDBJ databases">
        <title>Evolutionary Origins and Diversification of the Mycorrhizal Mutualists.</title>
        <authorList>
            <consortium name="DOE Joint Genome Institute"/>
            <consortium name="Mycorrhizal Genomics Consortium"/>
            <person name="Kohler A."/>
            <person name="Kuo A."/>
            <person name="Nagy L.G."/>
            <person name="Floudas D."/>
            <person name="Copeland A."/>
            <person name="Barry K.W."/>
            <person name="Cichocki N."/>
            <person name="Veneault-Fourrey C."/>
            <person name="LaButti K."/>
            <person name="Lindquist E.A."/>
            <person name="Lipzen A."/>
            <person name="Lundell T."/>
            <person name="Morin E."/>
            <person name="Murat C."/>
            <person name="Riley R."/>
            <person name="Ohm R."/>
            <person name="Sun H."/>
            <person name="Tunlid A."/>
            <person name="Henrissat B."/>
            <person name="Grigoriev I.V."/>
            <person name="Hibbett D.S."/>
            <person name="Martin F."/>
        </authorList>
    </citation>
    <scope>NUCLEOTIDE SEQUENCE [LARGE SCALE GENOMIC DNA]</scope>
    <source>
        <strain evidence="11">Zn</strain>
    </source>
</reference>
<organism evidence="10 11">
    <name type="scientific">Oidiodendron maius (strain Zn)</name>
    <dbReference type="NCBI Taxonomy" id="913774"/>
    <lineage>
        <taxon>Eukaryota</taxon>
        <taxon>Fungi</taxon>
        <taxon>Dikarya</taxon>
        <taxon>Ascomycota</taxon>
        <taxon>Pezizomycotina</taxon>
        <taxon>Leotiomycetes</taxon>
        <taxon>Leotiomycetes incertae sedis</taxon>
        <taxon>Myxotrichaceae</taxon>
        <taxon>Oidiodendron</taxon>
    </lineage>
</organism>
<sequence length="234" mass="26419">MTYKAASTSRSHLPSLLIIIQLFPVEHVQDGHRLFQLSTYLLPLFADDQCIPPSRMSYHRVQTPSGVARTLISNQMEVDSGDSRDGRAAEPRFGNSKRRRRPGSVTLNACLNCKTARAKCDANQPCERCASRLDTSRCIYQVPVRRAKRELVKKIEELEAKEHLTNQILEALTSDMDISPILEQLRMGEPYEKIVKGLYSVTREDVQPPPRMRIWESTYKAASQSTGSIAPTAF</sequence>
<evidence type="ECO:0000313" key="10">
    <source>
        <dbReference type="EMBL" id="KIM97196.1"/>
    </source>
</evidence>
<dbReference type="PROSITE" id="PS00463">
    <property type="entry name" value="ZN2_CY6_FUNGAL_1"/>
    <property type="match status" value="1"/>
</dbReference>
<evidence type="ECO:0000256" key="5">
    <source>
        <dbReference type="ARBA" id="ARBA00023125"/>
    </source>
</evidence>
<dbReference type="InterPro" id="IPR036864">
    <property type="entry name" value="Zn2-C6_fun-type_DNA-bd_sf"/>
</dbReference>
<dbReference type="GO" id="GO:0000981">
    <property type="term" value="F:DNA-binding transcription factor activity, RNA polymerase II-specific"/>
    <property type="evidence" value="ECO:0007669"/>
    <property type="project" value="InterPro"/>
</dbReference>
<keyword evidence="11" id="KW-1185">Reference proteome</keyword>
<feature type="region of interest" description="Disordered" evidence="8">
    <location>
        <begin position="76"/>
        <end position="101"/>
    </location>
</feature>
<keyword evidence="4" id="KW-0805">Transcription regulation</keyword>
<dbReference type="InterPro" id="IPR001138">
    <property type="entry name" value="Zn2Cys6_DnaBD"/>
</dbReference>
<dbReference type="AlphaFoldDB" id="A0A0C3H415"/>
<proteinExistence type="predicted"/>
<evidence type="ECO:0000256" key="6">
    <source>
        <dbReference type="ARBA" id="ARBA00023163"/>
    </source>
</evidence>
<gene>
    <name evidence="10" type="ORF">OIDMADRAFT_32226</name>
</gene>
<dbReference type="GO" id="GO:0005634">
    <property type="term" value="C:nucleus"/>
    <property type="evidence" value="ECO:0007669"/>
    <property type="project" value="UniProtKB-SubCell"/>
</dbReference>
<keyword evidence="5" id="KW-0238">DNA-binding</keyword>
<dbReference type="EMBL" id="KN832882">
    <property type="protein sequence ID" value="KIM97196.1"/>
    <property type="molecule type" value="Genomic_DNA"/>
</dbReference>
<dbReference type="InterPro" id="IPR051615">
    <property type="entry name" value="Transcr_Regulatory_Elem"/>
</dbReference>
<keyword evidence="7" id="KW-0539">Nucleus</keyword>
<dbReference type="GO" id="GO:0008270">
    <property type="term" value="F:zinc ion binding"/>
    <property type="evidence" value="ECO:0007669"/>
    <property type="project" value="InterPro"/>
</dbReference>
<protein>
    <recommendedName>
        <fullName evidence="9">Zn(2)-C6 fungal-type domain-containing protein</fullName>
    </recommendedName>
</protein>
<accession>A0A0C3H415</accession>
<keyword evidence="2" id="KW-0479">Metal-binding</keyword>
<dbReference type="HOGENOM" id="CLU_1185323_0_0_1"/>
<evidence type="ECO:0000256" key="7">
    <source>
        <dbReference type="ARBA" id="ARBA00023242"/>
    </source>
</evidence>
<keyword evidence="6" id="KW-0804">Transcription</keyword>
<dbReference type="Pfam" id="PF00172">
    <property type="entry name" value="Zn_clus"/>
    <property type="match status" value="1"/>
</dbReference>
<dbReference type="PROSITE" id="PS50048">
    <property type="entry name" value="ZN2_CY6_FUNGAL_2"/>
    <property type="match status" value="1"/>
</dbReference>
<feature type="domain" description="Zn(2)-C6 fungal-type" evidence="9">
    <location>
        <begin position="109"/>
        <end position="140"/>
    </location>
</feature>
<dbReference type="STRING" id="913774.A0A0C3H415"/>
<evidence type="ECO:0000256" key="8">
    <source>
        <dbReference type="SAM" id="MobiDB-lite"/>
    </source>
</evidence>
<dbReference type="PANTHER" id="PTHR31313:SF4">
    <property type="entry name" value="CONIDIAL DEVELOPMENT PROTEIN FLUFFY"/>
    <property type="match status" value="1"/>
</dbReference>
<dbReference type="PANTHER" id="PTHR31313">
    <property type="entry name" value="TY1 ENHANCER ACTIVATOR"/>
    <property type="match status" value="1"/>
</dbReference>
<evidence type="ECO:0000256" key="3">
    <source>
        <dbReference type="ARBA" id="ARBA00022833"/>
    </source>
</evidence>
<dbReference type="InParanoid" id="A0A0C3H415"/>
<evidence type="ECO:0000256" key="2">
    <source>
        <dbReference type="ARBA" id="ARBA00022723"/>
    </source>
</evidence>
<comment type="subcellular location">
    <subcellularLocation>
        <location evidence="1">Nucleus</location>
    </subcellularLocation>
</comment>
<keyword evidence="3" id="KW-0862">Zinc</keyword>
<dbReference type="SMART" id="SM00066">
    <property type="entry name" value="GAL4"/>
    <property type="match status" value="1"/>
</dbReference>
<evidence type="ECO:0000313" key="11">
    <source>
        <dbReference type="Proteomes" id="UP000054321"/>
    </source>
</evidence>
<dbReference type="GO" id="GO:0003677">
    <property type="term" value="F:DNA binding"/>
    <property type="evidence" value="ECO:0007669"/>
    <property type="project" value="UniProtKB-KW"/>
</dbReference>
<evidence type="ECO:0000259" key="9">
    <source>
        <dbReference type="PROSITE" id="PS50048"/>
    </source>
</evidence>
<dbReference type="SUPFAM" id="SSF57701">
    <property type="entry name" value="Zn2/Cys6 DNA-binding domain"/>
    <property type="match status" value="1"/>
</dbReference>
<name>A0A0C3H415_OIDMZ</name>